<feature type="compositionally biased region" description="Polar residues" evidence="7">
    <location>
        <begin position="35"/>
        <end position="45"/>
    </location>
</feature>
<evidence type="ECO:0000256" key="5">
    <source>
        <dbReference type="ARBA" id="ARBA00022989"/>
    </source>
</evidence>
<dbReference type="InterPro" id="IPR002475">
    <property type="entry name" value="Bcl2-like"/>
</dbReference>
<dbReference type="EnsemblMetazoa" id="XM_038218100.1">
    <property type="protein sequence ID" value="XP_038074028.1"/>
    <property type="gene ID" value="LOC119742079"/>
</dbReference>
<dbReference type="OrthoDB" id="6021377at2759"/>
<feature type="transmembrane region" description="Helical" evidence="8">
    <location>
        <begin position="199"/>
        <end position="220"/>
    </location>
</feature>
<dbReference type="PRINTS" id="PR01862">
    <property type="entry name" value="BCL2FAMILY"/>
</dbReference>
<comment type="subcellular location">
    <subcellularLocation>
        <location evidence="1">Endomembrane system</location>
    </subcellularLocation>
</comment>
<keyword evidence="4" id="KW-0053">Apoptosis</keyword>
<dbReference type="GeneID" id="119742079"/>
<evidence type="ECO:0000256" key="3">
    <source>
        <dbReference type="ARBA" id="ARBA00022692"/>
    </source>
</evidence>
<dbReference type="GO" id="GO:0051400">
    <property type="term" value="F:BH domain binding"/>
    <property type="evidence" value="ECO:0007669"/>
    <property type="project" value="TreeGrafter"/>
</dbReference>
<keyword evidence="11" id="KW-1185">Reference proteome</keyword>
<evidence type="ECO:0000313" key="10">
    <source>
        <dbReference type="EnsemblMetazoa" id="XP_038074028.1"/>
    </source>
</evidence>
<feature type="domain" description="Bcl-2 Bcl-2 homology region 1-3" evidence="9">
    <location>
        <begin position="81"/>
        <end position="183"/>
    </location>
</feature>
<feature type="region of interest" description="Disordered" evidence="7">
    <location>
        <begin position="16"/>
        <end position="45"/>
    </location>
</feature>
<evidence type="ECO:0000256" key="8">
    <source>
        <dbReference type="SAM" id="Phobius"/>
    </source>
</evidence>
<dbReference type="PANTHER" id="PTHR11256:SF47">
    <property type="entry name" value="BCL-2-LIKE PROTEIN 10"/>
    <property type="match status" value="1"/>
</dbReference>
<dbReference type="PROSITE" id="PS50062">
    <property type="entry name" value="BCL2_FAMILY"/>
    <property type="match status" value="1"/>
</dbReference>
<sequence length="222" mass="24923">MAETILNGDSPQKNMISKLFYTGNDSKDSPPSPTEELNGNSLSPSQEAECRRISKRLSEDFIHFKLQSNVGRPPCKYSETLRRVGREVEERYAISLNGLVNNLQYDPKKHGAGKELFSVSLNAMFEEGAVNWGRVVMVYVFAARLAKYCEENGNSEYVDEVVEVCGDYVSEKLTPWIMKQGGWDNFNESFKAKDWKEKATFNSLLVTGAVLGGLAALRFLTK</sequence>
<organism evidence="10 11">
    <name type="scientific">Patiria miniata</name>
    <name type="common">Bat star</name>
    <name type="synonym">Asterina miniata</name>
    <dbReference type="NCBI Taxonomy" id="46514"/>
    <lineage>
        <taxon>Eukaryota</taxon>
        <taxon>Metazoa</taxon>
        <taxon>Echinodermata</taxon>
        <taxon>Eleutherozoa</taxon>
        <taxon>Asterozoa</taxon>
        <taxon>Asteroidea</taxon>
        <taxon>Valvatacea</taxon>
        <taxon>Valvatida</taxon>
        <taxon>Asterinidae</taxon>
        <taxon>Patiria</taxon>
    </lineage>
</organism>
<dbReference type="GO" id="GO:0008630">
    <property type="term" value="P:intrinsic apoptotic signaling pathway in response to DNA damage"/>
    <property type="evidence" value="ECO:0007669"/>
    <property type="project" value="TreeGrafter"/>
</dbReference>
<evidence type="ECO:0000256" key="2">
    <source>
        <dbReference type="ARBA" id="ARBA00009458"/>
    </source>
</evidence>
<evidence type="ECO:0000256" key="6">
    <source>
        <dbReference type="ARBA" id="ARBA00023136"/>
    </source>
</evidence>
<evidence type="ECO:0000256" key="4">
    <source>
        <dbReference type="ARBA" id="ARBA00022703"/>
    </source>
</evidence>
<dbReference type="Gene3D" id="1.10.437.10">
    <property type="entry name" value="Blc2-like"/>
    <property type="match status" value="1"/>
</dbReference>
<dbReference type="InterPro" id="IPR036834">
    <property type="entry name" value="Bcl-2-like_sf"/>
</dbReference>
<dbReference type="Proteomes" id="UP000887568">
    <property type="component" value="Unplaced"/>
</dbReference>
<evidence type="ECO:0000259" key="9">
    <source>
        <dbReference type="SMART" id="SM00337"/>
    </source>
</evidence>
<dbReference type="GO" id="GO:0005741">
    <property type="term" value="C:mitochondrial outer membrane"/>
    <property type="evidence" value="ECO:0007669"/>
    <property type="project" value="TreeGrafter"/>
</dbReference>
<accession>A0A914BCR7</accession>
<name>A0A914BCR7_PATMI</name>
<dbReference type="GO" id="GO:0097192">
    <property type="term" value="P:extrinsic apoptotic signaling pathway in absence of ligand"/>
    <property type="evidence" value="ECO:0007669"/>
    <property type="project" value="TreeGrafter"/>
</dbReference>
<dbReference type="AlphaFoldDB" id="A0A914BCR7"/>
<dbReference type="SUPFAM" id="SSF56854">
    <property type="entry name" value="Bcl-2 inhibitors of programmed cell death"/>
    <property type="match status" value="1"/>
</dbReference>
<evidence type="ECO:0000256" key="7">
    <source>
        <dbReference type="SAM" id="MobiDB-lite"/>
    </source>
</evidence>
<dbReference type="RefSeq" id="XP_038074028.1">
    <property type="nucleotide sequence ID" value="XM_038218100.1"/>
</dbReference>
<dbReference type="InterPro" id="IPR046371">
    <property type="entry name" value="Bcl-2_BH1-3"/>
</dbReference>
<dbReference type="PANTHER" id="PTHR11256">
    <property type="entry name" value="BCL-2 RELATED"/>
    <property type="match status" value="1"/>
</dbReference>
<protein>
    <recommendedName>
        <fullName evidence="9">Bcl-2 Bcl-2 homology region 1-3 domain-containing protein</fullName>
    </recommendedName>
</protein>
<comment type="similarity">
    <text evidence="2">Belongs to the Bcl-2 family.</text>
</comment>
<evidence type="ECO:0000256" key="1">
    <source>
        <dbReference type="ARBA" id="ARBA00004308"/>
    </source>
</evidence>
<dbReference type="GO" id="GO:0001836">
    <property type="term" value="P:release of cytochrome c from mitochondria"/>
    <property type="evidence" value="ECO:0007669"/>
    <property type="project" value="TreeGrafter"/>
</dbReference>
<dbReference type="GO" id="GO:0012505">
    <property type="term" value="C:endomembrane system"/>
    <property type="evidence" value="ECO:0007669"/>
    <property type="project" value="UniProtKB-SubCell"/>
</dbReference>
<dbReference type="Pfam" id="PF00452">
    <property type="entry name" value="Bcl-2"/>
    <property type="match status" value="1"/>
</dbReference>
<evidence type="ECO:0000313" key="11">
    <source>
        <dbReference type="Proteomes" id="UP000887568"/>
    </source>
</evidence>
<dbReference type="SMART" id="SM00337">
    <property type="entry name" value="BCL"/>
    <property type="match status" value="1"/>
</dbReference>
<dbReference type="InterPro" id="IPR026298">
    <property type="entry name" value="Bcl-2_fam"/>
</dbReference>
<dbReference type="GO" id="GO:0042981">
    <property type="term" value="P:regulation of apoptotic process"/>
    <property type="evidence" value="ECO:0007669"/>
    <property type="project" value="InterPro"/>
</dbReference>
<reference evidence="10" key="1">
    <citation type="submission" date="2022-11" db="UniProtKB">
        <authorList>
            <consortium name="EnsemblMetazoa"/>
        </authorList>
    </citation>
    <scope>IDENTIFICATION</scope>
</reference>
<keyword evidence="6 8" id="KW-0472">Membrane</keyword>
<keyword evidence="5 8" id="KW-1133">Transmembrane helix</keyword>
<dbReference type="OMA" id="RYCKTMR"/>
<dbReference type="CDD" id="cd06845">
    <property type="entry name" value="Bcl-2_like"/>
    <property type="match status" value="1"/>
</dbReference>
<keyword evidence="3 8" id="KW-0812">Transmembrane</keyword>
<proteinExistence type="inferred from homology"/>